<dbReference type="SUPFAM" id="SSF47240">
    <property type="entry name" value="Ferritin-like"/>
    <property type="match status" value="1"/>
</dbReference>
<gene>
    <name evidence="1" type="ORF">N180_00610</name>
</gene>
<dbReference type="Gene3D" id="1.20.1260.10">
    <property type="match status" value="1"/>
</dbReference>
<evidence type="ECO:0000313" key="1">
    <source>
        <dbReference type="EMBL" id="KEQ28172.1"/>
    </source>
</evidence>
<dbReference type="InterPro" id="IPR010287">
    <property type="entry name" value="DUF892_YciF-like"/>
</dbReference>
<dbReference type="OrthoDB" id="771151at2"/>
<proteinExistence type="predicted"/>
<keyword evidence="2" id="KW-1185">Reference proteome</keyword>
<name>A0A081PBU9_9SPHI</name>
<dbReference type="EMBL" id="JNFF01000117">
    <property type="protein sequence ID" value="KEQ28172.1"/>
    <property type="molecule type" value="Genomic_DNA"/>
</dbReference>
<reference evidence="1 2" key="1">
    <citation type="journal article" date="1992" name="Int. J. Syst. Bacteriol.">
        <title>Sphingobacterium antarcticus sp. nov. a Psychrotrophic Bacterium from the Soils of Schirmacher Oasis, Antarctica.</title>
        <authorList>
            <person name="Shivaji S."/>
            <person name="Ray M.K."/>
            <person name="Rao N.S."/>
            <person name="Saiserr L."/>
            <person name="Jagannadham M.V."/>
            <person name="Kumar G.S."/>
            <person name="Reddy G."/>
            <person name="Bhargava P.M."/>
        </authorList>
    </citation>
    <scope>NUCLEOTIDE SEQUENCE [LARGE SCALE GENOMIC DNA]</scope>
    <source>
        <strain evidence="1 2">4BY</strain>
    </source>
</reference>
<dbReference type="Pfam" id="PF05974">
    <property type="entry name" value="DUF892"/>
    <property type="match status" value="1"/>
</dbReference>
<evidence type="ECO:0000313" key="2">
    <source>
        <dbReference type="Proteomes" id="UP000028007"/>
    </source>
</evidence>
<sequence>MNETTLNLSAVYSQRLAALMDREKKYLKCFRDMSAAAFTDELKTALSPSSTEMDQHIERLKQCMTRQKIKGANTNDILTDTLLKLCADLIKPKKKYITCKRY</sequence>
<dbReference type="AlphaFoldDB" id="A0A081PBU9"/>
<organism evidence="1 2">
    <name type="scientific">Pedobacter antarcticus 4BY</name>
    <dbReference type="NCBI Taxonomy" id="1358423"/>
    <lineage>
        <taxon>Bacteria</taxon>
        <taxon>Pseudomonadati</taxon>
        <taxon>Bacteroidota</taxon>
        <taxon>Sphingobacteriia</taxon>
        <taxon>Sphingobacteriales</taxon>
        <taxon>Sphingobacteriaceae</taxon>
        <taxon>Pedobacter</taxon>
    </lineage>
</organism>
<dbReference type="Proteomes" id="UP000028007">
    <property type="component" value="Unassembled WGS sequence"/>
</dbReference>
<dbReference type="InterPro" id="IPR012347">
    <property type="entry name" value="Ferritin-like"/>
</dbReference>
<protein>
    <submittedName>
        <fullName evidence="1">Uncharacterized protein</fullName>
    </submittedName>
</protein>
<comment type="caution">
    <text evidence="1">The sequence shown here is derived from an EMBL/GenBank/DDBJ whole genome shotgun (WGS) entry which is preliminary data.</text>
</comment>
<accession>A0A081PBU9</accession>
<dbReference type="InterPro" id="IPR009078">
    <property type="entry name" value="Ferritin-like_SF"/>
</dbReference>
<dbReference type="eggNOG" id="COG3685">
    <property type="taxonomic scope" value="Bacteria"/>
</dbReference>
<dbReference type="RefSeq" id="WP_157282954.1">
    <property type="nucleotide sequence ID" value="NZ_JNFF01000117.1"/>
</dbReference>